<keyword evidence="4 5" id="KW-0067">ATP-binding</keyword>
<evidence type="ECO:0000256" key="2">
    <source>
        <dbReference type="ARBA" id="ARBA00022741"/>
    </source>
</evidence>
<organism evidence="8 9">
    <name type="scientific">Oldenlandia corymbosa var. corymbosa</name>
    <dbReference type="NCBI Taxonomy" id="529605"/>
    <lineage>
        <taxon>Eukaryota</taxon>
        <taxon>Viridiplantae</taxon>
        <taxon>Streptophyta</taxon>
        <taxon>Embryophyta</taxon>
        <taxon>Tracheophyta</taxon>
        <taxon>Spermatophyta</taxon>
        <taxon>Magnoliopsida</taxon>
        <taxon>eudicotyledons</taxon>
        <taxon>Gunneridae</taxon>
        <taxon>Pentapetalae</taxon>
        <taxon>asterids</taxon>
        <taxon>lamiids</taxon>
        <taxon>Gentianales</taxon>
        <taxon>Rubiaceae</taxon>
        <taxon>Rubioideae</taxon>
        <taxon>Spermacoceae</taxon>
        <taxon>Hedyotis-Oldenlandia complex</taxon>
        <taxon>Oldenlandia</taxon>
    </lineage>
</organism>
<gene>
    <name evidence="8" type="ORF">OLC1_LOCUS24557</name>
</gene>
<evidence type="ECO:0000256" key="3">
    <source>
        <dbReference type="ARBA" id="ARBA00022777"/>
    </source>
</evidence>
<dbReference type="GO" id="GO:0004674">
    <property type="term" value="F:protein serine/threonine kinase activity"/>
    <property type="evidence" value="ECO:0007669"/>
    <property type="project" value="UniProtKB-KW"/>
</dbReference>
<evidence type="ECO:0000256" key="5">
    <source>
        <dbReference type="PROSITE-ProRule" id="PRU10141"/>
    </source>
</evidence>
<dbReference type="Proteomes" id="UP001161247">
    <property type="component" value="Chromosome 9"/>
</dbReference>
<dbReference type="InterPro" id="IPR017441">
    <property type="entry name" value="Protein_kinase_ATP_BS"/>
</dbReference>
<evidence type="ECO:0000313" key="8">
    <source>
        <dbReference type="EMBL" id="CAI9118763.1"/>
    </source>
</evidence>
<keyword evidence="3" id="KW-0418">Kinase</keyword>
<dbReference type="GO" id="GO:0005524">
    <property type="term" value="F:ATP binding"/>
    <property type="evidence" value="ECO:0007669"/>
    <property type="project" value="UniProtKB-UniRule"/>
</dbReference>
<dbReference type="PANTHER" id="PTHR48011:SF86">
    <property type="entry name" value="MITOGEN-ACTIVATED PROTEIN KINASE 4-LIKE"/>
    <property type="match status" value="1"/>
</dbReference>
<name>A0AAV1EGT0_OLDCO</name>
<dbReference type="PROSITE" id="PS00108">
    <property type="entry name" value="PROTEIN_KINASE_ST"/>
    <property type="match status" value="1"/>
</dbReference>
<keyword evidence="2 5" id="KW-0547">Nucleotide-binding</keyword>
<evidence type="ECO:0000256" key="1">
    <source>
        <dbReference type="ARBA" id="ARBA00022679"/>
    </source>
</evidence>
<evidence type="ECO:0000256" key="6">
    <source>
        <dbReference type="RuleBase" id="RU000304"/>
    </source>
</evidence>
<keyword evidence="9" id="KW-1185">Reference proteome</keyword>
<dbReference type="SUPFAM" id="SSF56112">
    <property type="entry name" value="Protein kinase-like (PK-like)"/>
    <property type="match status" value="1"/>
</dbReference>
<dbReference type="InterPro" id="IPR000719">
    <property type="entry name" value="Prot_kinase_dom"/>
</dbReference>
<feature type="domain" description="Protein kinase" evidence="7">
    <location>
        <begin position="2"/>
        <end position="264"/>
    </location>
</feature>
<accession>A0AAV1EGT0</accession>
<reference evidence="8" key="1">
    <citation type="submission" date="2023-03" db="EMBL/GenBank/DDBJ databases">
        <authorList>
            <person name="Julca I."/>
        </authorList>
    </citation>
    <scope>NUCLEOTIDE SEQUENCE</scope>
</reference>
<evidence type="ECO:0000256" key="4">
    <source>
        <dbReference type="ARBA" id="ARBA00022840"/>
    </source>
</evidence>
<dbReference type="GO" id="GO:0007165">
    <property type="term" value="P:signal transduction"/>
    <property type="evidence" value="ECO:0007669"/>
    <property type="project" value="TreeGrafter"/>
</dbReference>
<dbReference type="PROSITE" id="PS00107">
    <property type="entry name" value="PROTEIN_KINASE_ATP"/>
    <property type="match status" value="1"/>
</dbReference>
<dbReference type="EMBL" id="OX459126">
    <property type="protein sequence ID" value="CAI9118763.1"/>
    <property type="molecule type" value="Genomic_DNA"/>
</dbReference>
<keyword evidence="6" id="KW-0723">Serine/threonine-protein kinase</keyword>
<dbReference type="PROSITE" id="PS50011">
    <property type="entry name" value="PROTEIN_KINASE_DOM"/>
    <property type="match status" value="1"/>
</dbReference>
<dbReference type="Gene3D" id="1.10.510.10">
    <property type="entry name" value="Transferase(Phosphotransferase) domain 1"/>
    <property type="match status" value="1"/>
</dbReference>
<evidence type="ECO:0000259" key="7">
    <source>
        <dbReference type="PROSITE" id="PS50011"/>
    </source>
</evidence>
<dbReference type="PANTHER" id="PTHR48011">
    <property type="entry name" value="CCR4-NOT TRANSCRIPTIONAL COMPLEX SUBUNIT CAF120-RELATED"/>
    <property type="match status" value="1"/>
</dbReference>
<protein>
    <submittedName>
        <fullName evidence="8">OLC1v1020371C1</fullName>
    </submittedName>
</protein>
<dbReference type="SMART" id="SM00220">
    <property type="entry name" value="S_TKc"/>
    <property type="match status" value="1"/>
</dbReference>
<comment type="similarity">
    <text evidence="6">Belongs to the protein kinase superfamily.</text>
</comment>
<dbReference type="InterPro" id="IPR011009">
    <property type="entry name" value="Kinase-like_dom_sf"/>
</dbReference>
<dbReference type="Pfam" id="PF00069">
    <property type="entry name" value="Pkinase"/>
    <property type="match status" value="1"/>
</dbReference>
<dbReference type="InterPro" id="IPR008271">
    <property type="entry name" value="Ser/Thr_kinase_AS"/>
</dbReference>
<feature type="binding site" evidence="5">
    <location>
        <position position="39"/>
    </location>
    <ligand>
        <name>ATP</name>
        <dbReference type="ChEBI" id="CHEBI:30616"/>
    </ligand>
</feature>
<keyword evidence="1" id="KW-0808">Transferase</keyword>
<dbReference type="InterPro" id="IPR052751">
    <property type="entry name" value="Plant_MAPKKK"/>
</dbReference>
<evidence type="ECO:0000313" key="9">
    <source>
        <dbReference type="Proteomes" id="UP001161247"/>
    </source>
</evidence>
<dbReference type="AlphaFoldDB" id="A0AAV1EGT0"/>
<proteinExistence type="inferred from homology"/>
<sequence>MWRKLEKLGSGGYGTVYYAEKDDNAASSWWKPSIKAAVKAAPDYESDSLRREAVFLKKLKGNPYFIQGYGEDLSLGEEEGEYTYNLFLEYASGGTLKDLIRSYAVDQGSVPESHAAYYAYLLLRALSYLHRNGIIHCDVKPDNVLVFPTNNGPFMNHIKLADFGMSKLGMDDDMEDAIPGTSYYASPEGVQGTSADIWSFGCTVLEMLNGGEDIWDDDDDDDQFLPVPQIPGSVSETAKDFLEKCFRRVDGRWSAERLLKHPFIQSIITMIPPPGFELKNLESSNVDPFGSSWSVTQGLLS</sequence>